<feature type="domain" description="SGNH hydrolase-type esterase" evidence="2">
    <location>
        <begin position="45"/>
        <end position="231"/>
    </location>
</feature>
<name>A0A6A5YVH5_9PLEO</name>
<keyword evidence="3" id="KW-0378">Hydrolase</keyword>
<accession>A0A6A5YVH5</accession>
<dbReference type="SUPFAM" id="SSF52266">
    <property type="entry name" value="SGNH hydrolase"/>
    <property type="match status" value="1"/>
</dbReference>
<evidence type="ECO:0000313" key="4">
    <source>
        <dbReference type="Proteomes" id="UP000799770"/>
    </source>
</evidence>
<dbReference type="Gene3D" id="3.40.50.1110">
    <property type="entry name" value="SGNH hydrolase"/>
    <property type="match status" value="2"/>
</dbReference>
<dbReference type="InterPro" id="IPR036514">
    <property type="entry name" value="SGNH_hydro_sf"/>
</dbReference>
<dbReference type="PANTHER" id="PTHR37981">
    <property type="entry name" value="LIPASE 2"/>
    <property type="match status" value="1"/>
</dbReference>
<dbReference type="InterPro" id="IPR013830">
    <property type="entry name" value="SGNH_hydro"/>
</dbReference>
<dbReference type="PANTHER" id="PTHR37981:SF1">
    <property type="entry name" value="SGNH HYDROLASE-TYPE ESTERASE DOMAIN-CONTAINING PROTEIN"/>
    <property type="match status" value="1"/>
</dbReference>
<dbReference type="Pfam" id="PF13472">
    <property type="entry name" value="Lipase_GDSL_2"/>
    <property type="match status" value="1"/>
</dbReference>
<dbReference type="OrthoDB" id="21678at2759"/>
<organism evidence="3 4">
    <name type="scientific">Lophiotrema nucula</name>
    <dbReference type="NCBI Taxonomy" id="690887"/>
    <lineage>
        <taxon>Eukaryota</taxon>
        <taxon>Fungi</taxon>
        <taxon>Dikarya</taxon>
        <taxon>Ascomycota</taxon>
        <taxon>Pezizomycotina</taxon>
        <taxon>Dothideomycetes</taxon>
        <taxon>Pleosporomycetidae</taxon>
        <taxon>Pleosporales</taxon>
        <taxon>Lophiotremataceae</taxon>
        <taxon>Lophiotrema</taxon>
    </lineage>
</organism>
<evidence type="ECO:0000256" key="1">
    <source>
        <dbReference type="SAM" id="SignalP"/>
    </source>
</evidence>
<dbReference type="Proteomes" id="UP000799770">
    <property type="component" value="Unassembled WGS sequence"/>
</dbReference>
<feature type="signal peptide" evidence="1">
    <location>
        <begin position="1"/>
        <end position="23"/>
    </location>
</feature>
<proteinExistence type="predicted"/>
<keyword evidence="1" id="KW-0732">Signal</keyword>
<feature type="chain" id="PRO_5025620832" evidence="1">
    <location>
        <begin position="24"/>
        <end position="411"/>
    </location>
</feature>
<dbReference type="InterPro" id="IPR037460">
    <property type="entry name" value="SEST-like"/>
</dbReference>
<keyword evidence="4" id="KW-1185">Reference proteome</keyword>
<sequence>MRLSTKITSLTLLVLPNLHHVSAAPTQSLQPKRLLTRAEPKVYMALGDSYASGIAAGDYVNQDKTSDDWRCSRFTNAYPRLLNGMLPDNQGRTLGHFACSGATCEDVTNNQHFTTDNEVDLITLTAGGNNVGFSNIIDRCVYGFSDIVPWAATYYPKFWNAATDQCDSATFNVWEPQNTDDFKMTKDLRTRMNNLSDKMNAVILSVVQNWNSNNENRVHYVDIDSYFEGHRFCEDEYNEPWPYINNEPNGRPDQWIYQLGTPLGSLQNTDTSAAVGTDELVYAQRFQEALKSGNGTLISAYAPLGDLIDPNADFTTSGGLPLALSKLFHPTSNGQQAIANAISDSIDQLIRDDPTPGDILKGPTTFKQGLGPGGAENDLNIPSGCFVTVPVDNTIPTPMEIADPSQTCTAS</sequence>
<dbReference type="GO" id="GO:0006629">
    <property type="term" value="P:lipid metabolic process"/>
    <property type="evidence" value="ECO:0007669"/>
    <property type="project" value="TreeGrafter"/>
</dbReference>
<dbReference type="GO" id="GO:0016788">
    <property type="term" value="F:hydrolase activity, acting on ester bonds"/>
    <property type="evidence" value="ECO:0007669"/>
    <property type="project" value="InterPro"/>
</dbReference>
<protein>
    <submittedName>
        <fullName evidence="3">SGNH hydrolase-type esterase domain-containing protein</fullName>
    </submittedName>
</protein>
<reference evidence="3" key="1">
    <citation type="journal article" date="2020" name="Stud. Mycol.">
        <title>101 Dothideomycetes genomes: a test case for predicting lifestyles and emergence of pathogens.</title>
        <authorList>
            <person name="Haridas S."/>
            <person name="Albert R."/>
            <person name="Binder M."/>
            <person name="Bloem J."/>
            <person name="Labutti K."/>
            <person name="Salamov A."/>
            <person name="Andreopoulos B."/>
            <person name="Baker S."/>
            <person name="Barry K."/>
            <person name="Bills G."/>
            <person name="Bluhm B."/>
            <person name="Cannon C."/>
            <person name="Castanera R."/>
            <person name="Culley D."/>
            <person name="Daum C."/>
            <person name="Ezra D."/>
            <person name="Gonzalez J."/>
            <person name="Henrissat B."/>
            <person name="Kuo A."/>
            <person name="Liang C."/>
            <person name="Lipzen A."/>
            <person name="Lutzoni F."/>
            <person name="Magnuson J."/>
            <person name="Mondo S."/>
            <person name="Nolan M."/>
            <person name="Ohm R."/>
            <person name="Pangilinan J."/>
            <person name="Park H.-J."/>
            <person name="Ramirez L."/>
            <person name="Alfaro M."/>
            <person name="Sun H."/>
            <person name="Tritt A."/>
            <person name="Yoshinaga Y."/>
            <person name="Zwiers L.-H."/>
            <person name="Turgeon B."/>
            <person name="Goodwin S."/>
            <person name="Spatafora J."/>
            <person name="Crous P."/>
            <person name="Grigoriev I."/>
        </authorList>
    </citation>
    <scope>NUCLEOTIDE SEQUENCE</scope>
    <source>
        <strain evidence="3">CBS 627.86</strain>
    </source>
</reference>
<dbReference type="AlphaFoldDB" id="A0A6A5YVH5"/>
<evidence type="ECO:0000259" key="2">
    <source>
        <dbReference type="Pfam" id="PF13472"/>
    </source>
</evidence>
<gene>
    <name evidence="3" type="ORF">BDV96DRAFT_650170</name>
</gene>
<evidence type="ECO:0000313" key="3">
    <source>
        <dbReference type="EMBL" id="KAF2111060.1"/>
    </source>
</evidence>
<dbReference type="EMBL" id="ML977335">
    <property type="protein sequence ID" value="KAF2111060.1"/>
    <property type="molecule type" value="Genomic_DNA"/>
</dbReference>